<reference evidence="2" key="1">
    <citation type="submission" date="2017-08" db="EMBL/GenBank/DDBJ databases">
        <authorList>
            <person name="de Groot N.N."/>
        </authorList>
    </citation>
    <scope>NUCLEOTIDE SEQUENCE</scope>
    <source>
        <strain evidence="2">LJ24-63</strain>
    </source>
</reference>
<dbReference type="Pfam" id="PF10743">
    <property type="entry name" value="Phage_Cox"/>
    <property type="match status" value="1"/>
</dbReference>
<gene>
    <name evidence="2" type="ORF">CKY02_10450</name>
    <name evidence="1" type="ORF">GPY48_15375</name>
</gene>
<evidence type="ECO:0000313" key="1">
    <source>
        <dbReference type="EMBL" id="NDL04541.1"/>
    </source>
</evidence>
<reference evidence="2 3" key="2">
    <citation type="journal article" date="2018" name="Int. J. Syst. Evol. Microbiol.">
        <title>Whole-genome-based revisit of Photorhabdus phylogeny: proposal for the elevation of most Photorhabdus subspecies to the species level and description of one novel species Photorhabdus bodei sp. nov., and one novel subspecies Photorhabdus laumondii subsp. clarkei subsp. nov.</title>
        <authorList>
            <person name="Machado R.A.R."/>
            <person name="Wuthrich D."/>
            <person name="Kuhnert P."/>
            <person name="Arce C.C.M."/>
            <person name="Thonen L."/>
            <person name="Ruiz C."/>
            <person name="Zhang X."/>
            <person name="Robert C.A.M."/>
            <person name="Karimi J."/>
            <person name="Kamali S."/>
            <person name="Ma J."/>
            <person name="Bruggmann R."/>
            <person name="Erb M."/>
        </authorList>
    </citation>
    <scope>NUCLEOTIDE SEQUENCE [LARGE SCALE GENOMIC DNA]</scope>
    <source>
        <strain evidence="2 3">LJ24-63</strain>
    </source>
</reference>
<dbReference type="InterPro" id="IPR038147">
    <property type="entry name" value="Cox_sf"/>
</dbReference>
<dbReference type="Proteomes" id="UP000250919">
    <property type="component" value="Unassembled WGS sequence"/>
</dbReference>
<organism evidence="2 3">
    <name type="scientific">Photorhabdus bodei</name>
    <dbReference type="NCBI Taxonomy" id="2029681"/>
    <lineage>
        <taxon>Bacteria</taxon>
        <taxon>Pseudomonadati</taxon>
        <taxon>Pseudomonadota</taxon>
        <taxon>Gammaproteobacteria</taxon>
        <taxon>Enterobacterales</taxon>
        <taxon>Morganellaceae</taxon>
        <taxon>Photorhabdus</taxon>
    </lineage>
</organism>
<protein>
    <recommendedName>
        <fullName evidence="5">Regulatory protein Cox</fullName>
    </recommendedName>
</protein>
<dbReference type="EMBL" id="WSFC01000035">
    <property type="protein sequence ID" value="NDL04541.1"/>
    <property type="molecule type" value="Genomic_DNA"/>
</dbReference>
<evidence type="ECO:0000313" key="2">
    <source>
        <dbReference type="EMBL" id="RAX12766.1"/>
    </source>
</evidence>
<name>A0A329X883_9GAMM</name>
<dbReference type="GeneID" id="88806285"/>
<reference evidence="1 4" key="3">
    <citation type="submission" date="2019-12" db="EMBL/GenBank/DDBJ databases">
        <title>Engineering Photorhabdus to improve their lethality against agricultural pests.</title>
        <authorList>
            <person name="Machado R.A.R."/>
        </authorList>
    </citation>
    <scope>NUCLEOTIDE SEQUENCE [LARGE SCALE GENOMIC DNA]</scope>
    <source>
        <strain evidence="1 4">M-CN4</strain>
    </source>
</reference>
<dbReference type="InterPro" id="IPR019679">
    <property type="entry name" value="Phage_P2_Cox"/>
</dbReference>
<evidence type="ECO:0000313" key="4">
    <source>
        <dbReference type="Proteomes" id="UP000466619"/>
    </source>
</evidence>
<dbReference type="Proteomes" id="UP000466619">
    <property type="component" value="Unassembled WGS sequence"/>
</dbReference>
<sequence length="90" mass="10654">MSEEAYKVEYPVDAVPYPKFAALIGKKEAAVQEMVKQNKLPLIEWRDPSKPKARVGEKWIYVPEFNRAMREAFYNRPKEQRDAWLLWIGL</sequence>
<proteinExistence type="predicted"/>
<dbReference type="EMBL" id="NSCM01000013">
    <property type="protein sequence ID" value="RAX12766.1"/>
    <property type="molecule type" value="Genomic_DNA"/>
</dbReference>
<evidence type="ECO:0008006" key="5">
    <source>
        <dbReference type="Google" id="ProtNLM"/>
    </source>
</evidence>
<dbReference type="AlphaFoldDB" id="A0A329X883"/>
<keyword evidence="4" id="KW-1185">Reference proteome</keyword>
<dbReference type="Gene3D" id="6.10.200.10">
    <property type="entry name" value="Regulatory phage protein Cox"/>
    <property type="match status" value="1"/>
</dbReference>
<accession>A0A329X883</accession>
<comment type="caution">
    <text evidence="2">The sequence shown here is derived from an EMBL/GenBank/DDBJ whole genome shotgun (WGS) entry which is preliminary data.</text>
</comment>
<dbReference type="RefSeq" id="WP_023043965.1">
    <property type="nucleotide sequence ID" value="NZ_CAWNYH010000013.1"/>
</dbReference>
<evidence type="ECO:0000313" key="3">
    <source>
        <dbReference type="Proteomes" id="UP000250919"/>
    </source>
</evidence>